<dbReference type="InterPro" id="IPR036291">
    <property type="entry name" value="NAD(P)-bd_dom_sf"/>
</dbReference>
<protein>
    <recommendedName>
        <fullName evidence="6">Glyoxylate reductase/hydroxypyruvate reductase</fullName>
    </recommendedName>
</protein>
<dbReference type="InterPro" id="IPR006140">
    <property type="entry name" value="D-isomer_DH_NAD-bd"/>
</dbReference>
<dbReference type="Proteomes" id="UP001652680">
    <property type="component" value="Unassembled WGS sequence"/>
</dbReference>
<dbReference type="InterPro" id="IPR050223">
    <property type="entry name" value="D-isomer_2-hydroxyacid_DH"/>
</dbReference>
<accession>A0ABM5HR39</accession>
<evidence type="ECO:0000313" key="4">
    <source>
        <dbReference type="EnsemblMetazoa" id="XP_016984186.2"/>
    </source>
</evidence>
<dbReference type="EnsemblMetazoa" id="XM_017128697.2">
    <property type="protein sequence ID" value="XP_016984186.2"/>
    <property type="gene ID" value="LOC108048185"/>
</dbReference>
<evidence type="ECO:0000256" key="1">
    <source>
        <dbReference type="ARBA" id="ARBA00023002"/>
    </source>
</evidence>
<dbReference type="Pfam" id="PF00389">
    <property type="entry name" value="2-Hacid_dh"/>
    <property type="match status" value="2"/>
</dbReference>
<reference evidence="5" key="1">
    <citation type="journal article" date="2021" name="Elife">
        <title>Highly contiguous assemblies of 101 drosophilid genomes.</title>
        <authorList>
            <person name="Kim B.Y."/>
            <person name="Wang J.R."/>
            <person name="Miller D.E."/>
            <person name="Barmina O."/>
            <person name="Delaney E."/>
            <person name="Thompson A."/>
            <person name="Comeault A.A."/>
            <person name="Peede D."/>
            <person name="D'Agostino E.R."/>
            <person name="Pelaez J."/>
            <person name="Aguilar J.M."/>
            <person name="Haji D."/>
            <person name="Matsunaga T."/>
            <person name="Armstrong E.E."/>
            <person name="Zych M."/>
            <person name="Ogawa Y."/>
            <person name="Stamenkovic-Radak M."/>
            <person name="Jelic M."/>
            <person name="Veselinovic M.S."/>
            <person name="Tanaskovic M."/>
            <person name="Eric P."/>
            <person name="Gao J.J."/>
            <person name="Katoh T.K."/>
            <person name="Toda M.J."/>
            <person name="Watabe H."/>
            <person name="Watada M."/>
            <person name="Davis J.S."/>
            <person name="Moyle L.C."/>
            <person name="Manoli G."/>
            <person name="Bertolini E."/>
            <person name="Kostal V."/>
            <person name="Hawley R.S."/>
            <person name="Takahashi A."/>
            <person name="Jones C.D."/>
            <person name="Price D.K."/>
            <person name="Whiteman N."/>
            <person name="Kopp A."/>
            <person name="Matute D.R."/>
            <person name="Petrov D.A."/>
        </authorList>
    </citation>
    <scope>NUCLEOTIDE SEQUENCE [LARGE SCALE GENOMIC DNA]</scope>
</reference>
<dbReference type="GeneID" id="108048185"/>
<dbReference type="PANTHER" id="PTHR10996:SF119">
    <property type="entry name" value="FI03731P-RELATED"/>
    <property type="match status" value="1"/>
</dbReference>
<dbReference type="Gene3D" id="3.40.50.720">
    <property type="entry name" value="NAD(P)-binding Rossmann-like Domain"/>
    <property type="match status" value="4"/>
</dbReference>
<dbReference type="Pfam" id="PF02826">
    <property type="entry name" value="2-Hacid_dh_C"/>
    <property type="match status" value="2"/>
</dbReference>
<feature type="domain" description="D-isomer specific 2-hydroxyacid dehydrogenase NAD-binding" evidence="3">
    <location>
        <begin position="152"/>
        <end position="332"/>
    </location>
</feature>
<evidence type="ECO:0000259" key="3">
    <source>
        <dbReference type="Pfam" id="PF02826"/>
    </source>
</evidence>
<keyword evidence="1" id="KW-0560">Oxidoreductase</keyword>
<dbReference type="InterPro" id="IPR006139">
    <property type="entry name" value="D-isomer_2_OHA_DH_cat_dom"/>
</dbReference>
<organism evidence="4 5">
    <name type="scientific">Drosophila rhopaloa</name>
    <name type="common">Fruit fly</name>
    <dbReference type="NCBI Taxonomy" id="1041015"/>
    <lineage>
        <taxon>Eukaryota</taxon>
        <taxon>Metazoa</taxon>
        <taxon>Ecdysozoa</taxon>
        <taxon>Arthropoda</taxon>
        <taxon>Hexapoda</taxon>
        <taxon>Insecta</taxon>
        <taxon>Pterygota</taxon>
        <taxon>Neoptera</taxon>
        <taxon>Endopterygota</taxon>
        <taxon>Diptera</taxon>
        <taxon>Brachycera</taxon>
        <taxon>Muscomorpha</taxon>
        <taxon>Ephydroidea</taxon>
        <taxon>Drosophilidae</taxon>
        <taxon>Drosophila</taxon>
        <taxon>Sophophora</taxon>
    </lineage>
</organism>
<proteinExistence type="predicted"/>
<evidence type="ECO:0000259" key="2">
    <source>
        <dbReference type="Pfam" id="PF00389"/>
    </source>
</evidence>
<reference evidence="4" key="2">
    <citation type="submission" date="2025-05" db="UniProtKB">
        <authorList>
            <consortium name="EnsemblMetazoa"/>
        </authorList>
    </citation>
    <scope>IDENTIFICATION</scope>
</reference>
<evidence type="ECO:0000313" key="5">
    <source>
        <dbReference type="Proteomes" id="UP001652680"/>
    </source>
</evidence>
<feature type="domain" description="D-isomer specific 2-hydroxyacid dehydrogenase NAD-binding" evidence="3">
    <location>
        <begin position="484"/>
        <end position="662"/>
    </location>
</feature>
<evidence type="ECO:0008006" key="6">
    <source>
        <dbReference type="Google" id="ProtNLM"/>
    </source>
</evidence>
<name>A0ABM5HR39_DRORH</name>
<dbReference type="SUPFAM" id="SSF52283">
    <property type="entry name" value="Formate/glycerate dehydrogenase catalytic domain-like"/>
    <property type="match status" value="2"/>
</dbReference>
<dbReference type="InterPro" id="IPR029753">
    <property type="entry name" value="D-isomer_DH_CS"/>
</dbReference>
<dbReference type="PROSITE" id="PS00671">
    <property type="entry name" value="D_2_HYDROXYACID_DH_3"/>
    <property type="match status" value="2"/>
</dbReference>
<dbReference type="CDD" id="cd05301">
    <property type="entry name" value="GDH"/>
    <property type="match status" value="2"/>
</dbReference>
<keyword evidence="5" id="KW-1185">Reference proteome</keyword>
<dbReference type="SUPFAM" id="SSF51735">
    <property type="entry name" value="NAD(P)-binding Rossmann-fold domains"/>
    <property type="match status" value="2"/>
</dbReference>
<feature type="domain" description="D-isomer specific 2-hydroxyacid dehydrogenase catalytic" evidence="2">
    <location>
        <begin position="47"/>
        <end position="361"/>
    </location>
</feature>
<dbReference type="RefSeq" id="XP_016984186.2">
    <property type="nucleotide sequence ID" value="XM_017128697.2"/>
</dbReference>
<dbReference type="PANTHER" id="PTHR10996">
    <property type="entry name" value="2-HYDROXYACID DEHYDROGENASE-RELATED"/>
    <property type="match status" value="1"/>
</dbReference>
<sequence length="694" mass="76115">MLNRFIGLSAAIVGRSSRISGFPSSSLFKAGNQNQNRTMSTGKAFKVLVTHPEVPQEGIDLLKQNCEVTQVQSVPINRAELLEKIKGVDGVLWGGHEPLNAEALDAAGPQLKSISTMSAGIDYVDVPEVKRRKIPLGHTPTVLNTAVADLAVGLLIAASRRFHEGRKKIDNDQWENYHLNWLLGQDIRDSTVGFYGFGGIGQAIAKRLSGFDIDKVLYTTRRRVHKEIEEEFNAKKVDFDTLLADSDFIVIASPLTKDTQGVFNATAFNKMKETAVLINIARGKIVNQDDLYEALKSNRIFSAGLDVTDPEPLSPKDKLLTLDNAVILPHIGSATKRTRADMSTIAAHNVLRGLAGEPMLSPAYFFPNMSRAASAFKVLVSHPNVPVPALELLRSRGAETIICQSVPPSREEILEKVPGVDAIYWAHYQPLNAGILDAAGSQLRCVSTMSSGIDFVDIPEFQKRQIPLGHTPGVVKNSVADLAIGLMIAAGRHFHAGRTEIERSQWKIEQINWMMGQEIRDSVIGFFGFGGISQAIAKRLQCWDVAKIIYHTRNRKENDGDFKAEHVSFENLLKESDFLVVAAPLTNETRDKFNALAFQQMKKSSVFVNVARGGLVNQPDLHDALTTGKIFAAGLDVTTPEPLPADNPLLKLPNCVILPHMGTQTMKTTIEMSLLAANNILNAIEGKPMIRPAY</sequence>
<feature type="domain" description="D-isomer specific 2-hydroxyacid dehydrogenase catalytic" evidence="2">
    <location>
        <begin position="380"/>
        <end position="690"/>
    </location>
</feature>